<dbReference type="Proteomes" id="UP001227831">
    <property type="component" value="Unassembled WGS sequence"/>
</dbReference>
<feature type="transmembrane region" description="Helical" evidence="1">
    <location>
        <begin position="162"/>
        <end position="184"/>
    </location>
</feature>
<accession>A0ABU1A7W4</accession>
<name>A0ABU1A7W4_9LACO</name>
<reference evidence="2 3" key="1">
    <citation type="journal article" date="2023" name="Int. J. Syst. Evol. Microbiol.">
        <title>Lactiplantibacillus brownii sp. nov., a novel psychrotolerant species isolated from sauerkraut.</title>
        <authorList>
            <person name="Heng Y.C."/>
            <person name="Silvaraju S."/>
            <person name="Lee J.K.Y."/>
            <person name="Kittelmann S."/>
        </authorList>
    </citation>
    <scope>NUCLEOTIDE SEQUENCE [LARGE SCALE GENOMIC DNA]</scope>
    <source>
        <strain evidence="2 3">WILCCON 0030</strain>
    </source>
</reference>
<keyword evidence="3" id="KW-1185">Reference proteome</keyword>
<dbReference type="EMBL" id="JAVCWF010000001">
    <property type="protein sequence ID" value="MDQ7936958.1"/>
    <property type="molecule type" value="Genomic_DNA"/>
</dbReference>
<keyword evidence="1" id="KW-1133">Transmembrane helix</keyword>
<evidence type="ECO:0008006" key="4">
    <source>
        <dbReference type="Google" id="ProtNLM"/>
    </source>
</evidence>
<sequence>MRRFKRFIIVVLSLIVSIGVAYGSYLSNRDHVYTASTLVILEARKSDELKTQQDLQQKVKALSEYTHSSEQMQYLYKRTQNVTNMTSDYDSLKSSYGVTTTDNSTVFSVWSNDKNKLSAMRKLKVGYSGIRKHLTGSHQYMIRVIRKPQITGSFITYGGHKLYKFMVSGVLIGILIGVLLVNIFDGDKNDKQ</sequence>
<dbReference type="RefSeq" id="WP_308702741.1">
    <property type="nucleotide sequence ID" value="NZ_AP027463.1"/>
</dbReference>
<comment type="caution">
    <text evidence="2">The sequence shown here is derived from an EMBL/GenBank/DDBJ whole genome shotgun (WGS) entry which is preliminary data.</text>
</comment>
<keyword evidence="1" id="KW-0472">Membrane</keyword>
<evidence type="ECO:0000256" key="1">
    <source>
        <dbReference type="SAM" id="Phobius"/>
    </source>
</evidence>
<protein>
    <recommendedName>
        <fullName evidence="4">Capsular polysaccharide biosynthesis protein CpsC</fullName>
    </recommendedName>
</protein>
<proteinExistence type="predicted"/>
<evidence type="ECO:0000313" key="2">
    <source>
        <dbReference type="EMBL" id="MDQ7936958.1"/>
    </source>
</evidence>
<organism evidence="2 3">
    <name type="scientific">Lactiplantibacillus brownii</name>
    <dbReference type="NCBI Taxonomy" id="3069269"/>
    <lineage>
        <taxon>Bacteria</taxon>
        <taxon>Bacillati</taxon>
        <taxon>Bacillota</taxon>
        <taxon>Bacilli</taxon>
        <taxon>Lactobacillales</taxon>
        <taxon>Lactobacillaceae</taxon>
        <taxon>Lactiplantibacillus</taxon>
    </lineage>
</organism>
<keyword evidence="1" id="KW-0812">Transmembrane</keyword>
<evidence type="ECO:0000313" key="3">
    <source>
        <dbReference type="Proteomes" id="UP001227831"/>
    </source>
</evidence>
<gene>
    <name evidence="2" type="ORF">RA086_04785</name>
</gene>